<accession>A0ABP9WIP7</accession>
<dbReference type="RefSeq" id="WP_286215285.1">
    <property type="nucleotide sequence ID" value="NZ_AP027736.1"/>
</dbReference>
<name>A0ABP9WIP7_9MICO</name>
<keyword evidence="2" id="KW-1185">Reference proteome</keyword>
<reference evidence="1 2" key="1">
    <citation type="submission" date="2024-02" db="EMBL/GenBank/DDBJ databases">
        <title>Lysinimicrobium sediminis NBRC 112286.</title>
        <authorList>
            <person name="Ichikawa N."/>
            <person name="Katano-Makiyama Y."/>
            <person name="Hidaka K."/>
        </authorList>
    </citation>
    <scope>NUCLEOTIDE SEQUENCE [LARGE SCALE GENOMIC DNA]</scope>
    <source>
        <strain evidence="1 2">NBRC 112286</strain>
    </source>
</reference>
<evidence type="ECO:0000313" key="2">
    <source>
        <dbReference type="Proteomes" id="UP001426770"/>
    </source>
</evidence>
<organism evidence="1 2">
    <name type="scientific">Demequina sediminis</name>
    <dbReference type="NCBI Taxonomy" id="1930058"/>
    <lineage>
        <taxon>Bacteria</taxon>
        <taxon>Bacillati</taxon>
        <taxon>Actinomycetota</taxon>
        <taxon>Actinomycetes</taxon>
        <taxon>Micrococcales</taxon>
        <taxon>Demequinaceae</taxon>
        <taxon>Demequina</taxon>
    </lineage>
</organism>
<comment type="caution">
    <text evidence="1">The sequence shown here is derived from an EMBL/GenBank/DDBJ whole genome shotgun (WGS) entry which is preliminary data.</text>
</comment>
<proteinExistence type="predicted"/>
<dbReference type="Proteomes" id="UP001426770">
    <property type="component" value="Unassembled WGS sequence"/>
</dbReference>
<protein>
    <submittedName>
        <fullName evidence="1">Uncharacterized protein</fullName>
    </submittedName>
</protein>
<sequence>MTQRPIEIVTLGFAHGRFDGSILPELERLVESGTISIVNAIVVRRNGPDEVEIEELEELTDDDAVTALDAVRAEA</sequence>
<evidence type="ECO:0000313" key="1">
    <source>
        <dbReference type="EMBL" id="GAA5519078.1"/>
    </source>
</evidence>
<dbReference type="EMBL" id="BAABRR010000007">
    <property type="protein sequence ID" value="GAA5519078.1"/>
    <property type="molecule type" value="Genomic_DNA"/>
</dbReference>
<gene>
    <name evidence="1" type="ORF">Lsed01_01516</name>
</gene>